<gene>
    <name evidence="1" type="ORF">L0M17_09005</name>
</gene>
<dbReference type="SUPFAM" id="SSF51556">
    <property type="entry name" value="Metallo-dependent hydrolases"/>
    <property type="match status" value="1"/>
</dbReference>
<organism evidence="1 2">
    <name type="scientific">Sinomonas terrae</name>
    <dbReference type="NCBI Taxonomy" id="2908838"/>
    <lineage>
        <taxon>Bacteria</taxon>
        <taxon>Bacillati</taxon>
        <taxon>Actinomycetota</taxon>
        <taxon>Actinomycetes</taxon>
        <taxon>Micrococcales</taxon>
        <taxon>Micrococcaceae</taxon>
        <taxon>Sinomonas</taxon>
    </lineage>
</organism>
<keyword evidence="2" id="KW-1185">Reference proteome</keyword>
<dbReference type="Gene3D" id="3.20.20.140">
    <property type="entry name" value="Metal-dependent hydrolases"/>
    <property type="match status" value="1"/>
</dbReference>
<evidence type="ECO:0000313" key="1">
    <source>
        <dbReference type="EMBL" id="MCH6470113.1"/>
    </source>
</evidence>
<protein>
    <recommendedName>
        <fullName evidence="3">Amidohydrolase-related domain-containing protein</fullName>
    </recommendedName>
</protein>
<name>A0ABS9U0A9_9MICC</name>
<reference evidence="1 2" key="1">
    <citation type="submission" date="2022-03" db="EMBL/GenBank/DDBJ databases">
        <title>Sinomonas sp. isolated from a soil.</title>
        <authorList>
            <person name="Han J."/>
            <person name="Kim D.-U."/>
        </authorList>
    </citation>
    <scope>NUCLEOTIDE SEQUENCE [LARGE SCALE GENOMIC DNA]</scope>
    <source>
        <strain evidence="1 2">5-5</strain>
    </source>
</reference>
<dbReference type="RefSeq" id="WP_241056528.1">
    <property type="nucleotide sequence ID" value="NZ_JAKZBV010000001.1"/>
</dbReference>
<proteinExistence type="predicted"/>
<dbReference type="InterPro" id="IPR032466">
    <property type="entry name" value="Metal_Hydrolase"/>
</dbReference>
<evidence type="ECO:0008006" key="3">
    <source>
        <dbReference type="Google" id="ProtNLM"/>
    </source>
</evidence>
<evidence type="ECO:0000313" key="2">
    <source>
        <dbReference type="Proteomes" id="UP001202922"/>
    </source>
</evidence>
<accession>A0ABS9U0A9</accession>
<sequence>MTPSRIDAHLHLWNLEGGGYGRLRPERGELCRSFGAEEAGAELTAAGIDAAILVQADDTRDDTESMLRAAREQPWIATFRSHGLAISRARWTLPSRCRNSR</sequence>
<comment type="caution">
    <text evidence="1">The sequence shown here is derived from an EMBL/GenBank/DDBJ whole genome shotgun (WGS) entry which is preliminary data.</text>
</comment>
<dbReference type="EMBL" id="JAKZBV010000001">
    <property type="protein sequence ID" value="MCH6470113.1"/>
    <property type="molecule type" value="Genomic_DNA"/>
</dbReference>
<dbReference type="Proteomes" id="UP001202922">
    <property type="component" value="Unassembled WGS sequence"/>
</dbReference>